<dbReference type="InterPro" id="IPR029068">
    <property type="entry name" value="Glyas_Bleomycin-R_OHBP_Dase"/>
</dbReference>
<dbReference type="InterPro" id="IPR004360">
    <property type="entry name" value="Glyas_Fos-R_dOase_dom"/>
</dbReference>
<name>A0A3S0PBV7_9GAMM</name>
<organism evidence="2 3">
    <name type="scientific">Dyella dinghuensis</name>
    <dbReference type="NCBI Taxonomy" id="1920169"/>
    <lineage>
        <taxon>Bacteria</taxon>
        <taxon>Pseudomonadati</taxon>
        <taxon>Pseudomonadota</taxon>
        <taxon>Gammaproteobacteria</taxon>
        <taxon>Lysobacterales</taxon>
        <taxon>Rhodanobacteraceae</taxon>
        <taxon>Dyella</taxon>
    </lineage>
</organism>
<evidence type="ECO:0000313" key="3">
    <source>
        <dbReference type="Proteomes" id="UP000267077"/>
    </source>
</evidence>
<dbReference type="Proteomes" id="UP000267077">
    <property type="component" value="Unassembled WGS sequence"/>
</dbReference>
<feature type="domain" description="VOC" evidence="1">
    <location>
        <begin position="4"/>
        <end position="112"/>
    </location>
</feature>
<keyword evidence="3" id="KW-1185">Reference proteome</keyword>
<proteinExistence type="predicted"/>
<dbReference type="Gene3D" id="3.10.180.10">
    <property type="entry name" value="2,3-Dihydroxybiphenyl 1,2-Dioxygenase, domain 1"/>
    <property type="match status" value="1"/>
</dbReference>
<evidence type="ECO:0000313" key="2">
    <source>
        <dbReference type="EMBL" id="RUL63506.1"/>
    </source>
</evidence>
<dbReference type="SUPFAM" id="SSF54593">
    <property type="entry name" value="Glyoxalase/Bleomycin resistance protein/Dihydroxybiphenyl dioxygenase"/>
    <property type="match status" value="1"/>
</dbReference>
<evidence type="ECO:0000259" key="1">
    <source>
        <dbReference type="PROSITE" id="PS51819"/>
    </source>
</evidence>
<dbReference type="OrthoDB" id="9794917at2"/>
<dbReference type="EMBL" id="RYZR01000006">
    <property type="protein sequence ID" value="RUL63506.1"/>
    <property type="molecule type" value="Genomic_DNA"/>
</dbReference>
<dbReference type="Pfam" id="PF00903">
    <property type="entry name" value="Glyoxalase"/>
    <property type="match status" value="1"/>
</dbReference>
<dbReference type="AlphaFoldDB" id="A0A3S0PBV7"/>
<sequence>MILGLRTAIYPANDLAAAKQWYAQVLNQQPYFDEPFYVGFQVGGFELGLVPDAQAGTSGPQPLWGVADIAAAYARLLELGAKPLEPVTEVGGGIKVAAVVDPFGNRFAVIENPHFDPANVR</sequence>
<dbReference type="PROSITE" id="PS51819">
    <property type="entry name" value="VOC"/>
    <property type="match status" value="1"/>
</dbReference>
<comment type="caution">
    <text evidence="2">The sequence shown here is derived from an EMBL/GenBank/DDBJ whole genome shotgun (WGS) entry which is preliminary data.</text>
</comment>
<dbReference type="InterPro" id="IPR037523">
    <property type="entry name" value="VOC_core"/>
</dbReference>
<gene>
    <name evidence="2" type="ORF">EKH79_13565</name>
</gene>
<protein>
    <submittedName>
        <fullName evidence="2">VOC family protein</fullName>
    </submittedName>
</protein>
<accession>A0A3S0PBV7</accession>
<reference evidence="2 3" key="1">
    <citation type="submission" date="2018-12" db="EMBL/GenBank/DDBJ databases">
        <title>Dyella dinghuensis sp. nov. DHOA06 and Dyella choica sp. nov. 4M-K27, isolated from forest soil.</title>
        <authorList>
            <person name="Qiu L.-H."/>
            <person name="Gao Z.-H."/>
        </authorList>
    </citation>
    <scope>NUCLEOTIDE SEQUENCE [LARGE SCALE GENOMIC DNA]</scope>
    <source>
        <strain evidence="2 3">DHOA06</strain>
    </source>
</reference>